<dbReference type="Pfam" id="PF07690">
    <property type="entry name" value="MFS_1"/>
    <property type="match status" value="1"/>
</dbReference>
<accession>A0AAE0JD98</accession>
<evidence type="ECO:0000313" key="9">
    <source>
        <dbReference type="EMBL" id="KAK3343012.1"/>
    </source>
</evidence>
<feature type="transmembrane region" description="Helical" evidence="7">
    <location>
        <begin position="300"/>
        <end position="322"/>
    </location>
</feature>
<keyword evidence="5 7" id="KW-0472">Membrane</keyword>
<dbReference type="Proteomes" id="UP001278500">
    <property type="component" value="Unassembled WGS sequence"/>
</dbReference>
<dbReference type="InterPro" id="IPR011701">
    <property type="entry name" value="MFS"/>
</dbReference>
<evidence type="ECO:0000256" key="3">
    <source>
        <dbReference type="ARBA" id="ARBA00022692"/>
    </source>
</evidence>
<feature type="transmembrane region" description="Helical" evidence="7">
    <location>
        <begin position="42"/>
        <end position="62"/>
    </location>
</feature>
<keyword evidence="2" id="KW-0813">Transport</keyword>
<evidence type="ECO:0000256" key="7">
    <source>
        <dbReference type="SAM" id="Phobius"/>
    </source>
</evidence>
<dbReference type="SUPFAM" id="SSF103473">
    <property type="entry name" value="MFS general substrate transporter"/>
    <property type="match status" value="1"/>
</dbReference>
<dbReference type="GO" id="GO:0022857">
    <property type="term" value="F:transmembrane transporter activity"/>
    <property type="evidence" value="ECO:0007669"/>
    <property type="project" value="InterPro"/>
</dbReference>
<sequence length="477" mass="52029">MLWGRVADSPRCGRKTVLLIGLGGTMLSCVGFGFSTSFWEALLFRSLGGITNGNIGVLRTMISETVKEKKYQSRAFLLLPMTFNIGIIIGPILGGLLSDPAGTYPDTFGKINFFTHFPYAAPNILSAVFLFFAMISVWLFLEEASLSHADHTLDSRAMVRDRGLELGQKLRGCFSRGDMEAFYAPLASTDSSAELELSPAVEENKSSGKPTYGDAGKQNQARRRYTQRLPFRRIFTRNVSFTLVANFLLAFHVGTFNSLWFVFLSTPVYDPTKTAASPNALVRNLPFLFTGGLGLQPREVGMTMAILGVIGIGLQLGLYPWLSARLGTVRSWRFFLLFFPFTYFLVPYLSLVPSSSPPPSPKDGIAVWMAIAGVLALQVVGRTFALPAQTILVNNCTPHPSVLGTVHGIGQSVSSFARTLGPMLCGFLYGLGLNMGVVGAVWWGLSGVAILGFLASLFVWEGDGHEIWLEGDEEDDI</sequence>
<name>A0AAE0JD98_9PEZI</name>
<keyword evidence="10" id="KW-1185">Reference proteome</keyword>
<protein>
    <submittedName>
        <fullName evidence="9">Major facilitator superfamily domain-containing protein</fullName>
    </submittedName>
</protein>
<feature type="transmembrane region" description="Helical" evidence="7">
    <location>
        <begin position="427"/>
        <end position="460"/>
    </location>
</feature>
<gene>
    <name evidence="9" type="ORF">B0H65DRAFT_429755</name>
</gene>
<dbReference type="InterPro" id="IPR020846">
    <property type="entry name" value="MFS_dom"/>
</dbReference>
<organism evidence="9 10">
    <name type="scientific">Neurospora tetraspora</name>
    <dbReference type="NCBI Taxonomy" id="94610"/>
    <lineage>
        <taxon>Eukaryota</taxon>
        <taxon>Fungi</taxon>
        <taxon>Dikarya</taxon>
        <taxon>Ascomycota</taxon>
        <taxon>Pezizomycotina</taxon>
        <taxon>Sordariomycetes</taxon>
        <taxon>Sordariomycetidae</taxon>
        <taxon>Sordariales</taxon>
        <taxon>Sordariaceae</taxon>
        <taxon>Neurospora</taxon>
    </lineage>
</organism>
<dbReference type="Gene3D" id="1.20.1250.20">
    <property type="entry name" value="MFS general substrate transporter like domains"/>
    <property type="match status" value="1"/>
</dbReference>
<feature type="transmembrane region" description="Helical" evidence="7">
    <location>
        <begin position="365"/>
        <end position="385"/>
    </location>
</feature>
<dbReference type="GeneID" id="87861995"/>
<evidence type="ECO:0000256" key="6">
    <source>
        <dbReference type="SAM" id="MobiDB-lite"/>
    </source>
</evidence>
<feature type="transmembrane region" description="Helical" evidence="7">
    <location>
        <begin position="117"/>
        <end position="141"/>
    </location>
</feature>
<feature type="transmembrane region" description="Helical" evidence="7">
    <location>
        <begin position="334"/>
        <end position="353"/>
    </location>
</feature>
<feature type="region of interest" description="Disordered" evidence="6">
    <location>
        <begin position="197"/>
        <end position="221"/>
    </location>
</feature>
<dbReference type="PROSITE" id="PS50850">
    <property type="entry name" value="MFS"/>
    <property type="match status" value="1"/>
</dbReference>
<reference evidence="9" key="1">
    <citation type="journal article" date="2023" name="Mol. Phylogenet. Evol.">
        <title>Genome-scale phylogeny and comparative genomics of the fungal order Sordariales.</title>
        <authorList>
            <person name="Hensen N."/>
            <person name="Bonometti L."/>
            <person name="Westerberg I."/>
            <person name="Brannstrom I.O."/>
            <person name="Guillou S."/>
            <person name="Cros-Aarteil S."/>
            <person name="Calhoun S."/>
            <person name="Haridas S."/>
            <person name="Kuo A."/>
            <person name="Mondo S."/>
            <person name="Pangilinan J."/>
            <person name="Riley R."/>
            <person name="LaButti K."/>
            <person name="Andreopoulos B."/>
            <person name="Lipzen A."/>
            <person name="Chen C."/>
            <person name="Yan M."/>
            <person name="Daum C."/>
            <person name="Ng V."/>
            <person name="Clum A."/>
            <person name="Steindorff A."/>
            <person name="Ohm R.A."/>
            <person name="Martin F."/>
            <person name="Silar P."/>
            <person name="Natvig D.O."/>
            <person name="Lalanne C."/>
            <person name="Gautier V."/>
            <person name="Ament-Velasquez S.L."/>
            <person name="Kruys A."/>
            <person name="Hutchinson M.I."/>
            <person name="Powell A.J."/>
            <person name="Barry K."/>
            <person name="Miller A.N."/>
            <person name="Grigoriev I.V."/>
            <person name="Debuchy R."/>
            <person name="Gladieux P."/>
            <person name="Hiltunen Thoren M."/>
            <person name="Johannesson H."/>
        </authorList>
    </citation>
    <scope>NUCLEOTIDE SEQUENCE</scope>
    <source>
        <strain evidence="9">CBS 560.94</strain>
    </source>
</reference>
<feature type="transmembrane region" description="Helical" evidence="7">
    <location>
        <begin position="16"/>
        <end position="36"/>
    </location>
</feature>
<keyword evidence="3 7" id="KW-0812">Transmembrane</keyword>
<evidence type="ECO:0000256" key="2">
    <source>
        <dbReference type="ARBA" id="ARBA00022448"/>
    </source>
</evidence>
<evidence type="ECO:0000313" key="10">
    <source>
        <dbReference type="Proteomes" id="UP001278500"/>
    </source>
</evidence>
<dbReference type="InterPro" id="IPR036259">
    <property type="entry name" value="MFS_trans_sf"/>
</dbReference>
<evidence type="ECO:0000259" key="8">
    <source>
        <dbReference type="PROSITE" id="PS50850"/>
    </source>
</evidence>
<dbReference type="RefSeq" id="XP_062680805.1">
    <property type="nucleotide sequence ID" value="XM_062824841.1"/>
</dbReference>
<feature type="transmembrane region" description="Helical" evidence="7">
    <location>
        <begin position="241"/>
        <end position="263"/>
    </location>
</feature>
<feature type="domain" description="Major facilitator superfamily (MFS) profile" evidence="8">
    <location>
        <begin position="1"/>
        <end position="464"/>
    </location>
</feature>
<comment type="subcellular location">
    <subcellularLocation>
        <location evidence="1">Membrane</location>
        <topology evidence="1">Multi-pass membrane protein</topology>
    </subcellularLocation>
</comment>
<dbReference type="AlphaFoldDB" id="A0AAE0JD98"/>
<evidence type="ECO:0000256" key="1">
    <source>
        <dbReference type="ARBA" id="ARBA00004141"/>
    </source>
</evidence>
<dbReference type="GO" id="GO:0016020">
    <property type="term" value="C:membrane"/>
    <property type="evidence" value="ECO:0007669"/>
    <property type="project" value="UniProtKB-SubCell"/>
</dbReference>
<feature type="transmembrane region" description="Helical" evidence="7">
    <location>
        <begin position="74"/>
        <end position="97"/>
    </location>
</feature>
<dbReference type="PANTHER" id="PTHR23504">
    <property type="entry name" value="MAJOR FACILITATOR SUPERFAMILY DOMAIN-CONTAINING PROTEIN 10"/>
    <property type="match status" value="1"/>
</dbReference>
<proteinExistence type="predicted"/>
<dbReference type="EMBL" id="JAUEPP010000005">
    <property type="protein sequence ID" value="KAK3343012.1"/>
    <property type="molecule type" value="Genomic_DNA"/>
</dbReference>
<dbReference type="PANTHER" id="PTHR23504:SF6">
    <property type="entry name" value="MULTIDRUG TRANSPORTER, PUTATIVE (AFU_ORTHOLOGUE AFUA_4G08740)-RELATED"/>
    <property type="match status" value="1"/>
</dbReference>
<dbReference type="PROSITE" id="PS51257">
    <property type="entry name" value="PROKAR_LIPOPROTEIN"/>
    <property type="match status" value="1"/>
</dbReference>
<comment type="caution">
    <text evidence="9">The sequence shown here is derived from an EMBL/GenBank/DDBJ whole genome shotgun (WGS) entry which is preliminary data.</text>
</comment>
<evidence type="ECO:0000256" key="4">
    <source>
        <dbReference type="ARBA" id="ARBA00022989"/>
    </source>
</evidence>
<reference evidence="9" key="2">
    <citation type="submission" date="2023-06" db="EMBL/GenBank/DDBJ databases">
        <authorList>
            <consortium name="Lawrence Berkeley National Laboratory"/>
            <person name="Haridas S."/>
            <person name="Hensen N."/>
            <person name="Bonometti L."/>
            <person name="Westerberg I."/>
            <person name="Brannstrom I.O."/>
            <person name="Guillou S."/>
            <person name="Cros-Aarteil S."/>
            <person name="Calhoun S."/>
            <person name="Kuo A."/>
            <person name="Mondo S."/>
            <person name="Pangilinan J."/>
            <person name="Riley R."/>
            <person name="Labutti K."/>
            <person name="Andreopoulos B."/>
            <person name="Lipzen A."/>
            <person name="Chen C."/>
            <person name="Yanf M."/>
            <person name="Daum C."/>
            <person name="Ng V."/>
            <person name="Clum A."/>
            <person name="Steindorff A."/>
            <person name="Ohm R."/>
            <person name="Martin F."/>
            <person name="Silar P."/>
            <person name="Natvig D."/>
            <person name="Lalanne C."/>
            <person name="Gautier V."/>
            <person name="Ament-Velasquez S.L."/>
            <person name="Kruys A."/>
            <person name="Hutchinson M.I."/>
            <person name="Powell A.J."/>
            <person name="Barry K."/>
            <person name="Miller A.N."/>
            <person name="Grigoriev I.V."/>
            <person name="Debuchy R."/>
            <person name="Gladieux P."/>
            <person name="Thoren M.H."/>
            <person name="Johannesson H."/>
        </authorList>
    </citation>
    <scope>NUCLEOTIDE SEQUENCE</scope>
    <source>
        <strain evidence="9">CBS 560.94</strain>
    </source>
</reference>
<evidence type="ECO:0000256" key="5">
    <source>
        <dbReference type="ARBA" id="ARBA00023136"/>
    </source>
</evidence>
<keyword evidence="4 7" id="KW-1133">Transmembrane helix</keyword>